<keyword evidence="1 3" id="KW-0489">Methyltransferase</keyword>
<reference evidence="5" key="1">
    <citation type="submission" date="2022-08" db="EMBL/GenBank/DDBJ databases">
        <authorList>
            <person name="Dzunkova M."/>
            <person name="La Clair J."/>
            <person name="Tyml T."/>
            <person name="Doud D."/>
            <person name="Schulz F."/>
            <person name="Piquer S."/>
            <person name="Porcel Sanchis D."/>
            <person name="Osborn A."/>
            <person name="Robinson D."/>
            <person name="Louie K.B."/>
            <person name="Bowen B.P."/>
            <person name="Bowers R."/>
            <person name="Lee J."/>
            <person name="Arnau Llombart V."/>
            <person name="Diaz Villanueva W."/>
            <person name="Gosliner T."/>
            <person name="Northen T."/>
            <person name="Cheng J.-F."/>
            <person name="Burkart M.D."/>
            <person name="Woyke T."/>
        </authorList>
    </citation>
    <scope>NUCLEOTIDE SEQUENCE</scope>
    <source>
        <strain evidence="5">Df01</strain>
    </source>
</reference>
<dbReference type="PANTHER" id="PTHR11103">
    <property type="entry name" value="SLR1189 PROTEIN"/>
    <property type="match status" value="1"/>
</dbReference>
<evidence type="ECO:0000256" key="3">
    <source>
        <dbReference type="PROSITE-ProRule" id="PRU00333"/>
    </source>
</evidence>
<dbReference type="InterPro" id="IPR036589">
    <property type="entry name" value="HCY_dom_sf"/>
</dbReference>
<feature type="domain" description="Hcy-binding" evidence="4">
    <location>
        <begin position="4"/>
        <end position="318"/>
    </location>
</feature>
<sequence length="354" mass="39353">MTTKRDLVTRLDDGGVLCAEGFLFEIERRGYMASGAFVPEVALENPHALRTLHKDFQHAGSDVVQAFTYNGHREKMRVLGKEELLEPLNKAALQIATDVANDVPEGIEPNLVAGNISNTNLWHPDDKNAQKEVRKMFDEMIGWAVDAGVDLIIGETFYYAGEAFAALEAIQQSGLPAVVTISPMGENKMRDDWDVVDTCAELEQRGATVTGMNCFRGPQTMMPYIHEIRKRVKCHVAALPITFRTTPEHPTFFNLPDNNGCTCPAPHGRSFPTALEAMSCNRYEIRAFADEAWALGVNYLGVCCGAVPIYIREVAEAMGRRPPASRYDVDMSRHFIYGSHERLANHITSYGDRA</sequence>
<feature type="binding site" evidence="3">
    <location>
        <position position="214"/>
    </location>
    <ligand>
        <name>Zn(2+)</name>
        <dbReference type="ChEBI" id="CHEBI:29105"/>
    </ligand>
</feature>
<evidence type="ECO:0000313" key="5">
    <source>
        <dbReference type="EMBL" id="MDM5147590.1"/>
    </source>
</evidence>
<dbReference type="EMBL" id="JANQAO010000002">
    <property type="protein sequence ID" value="MDM5147590.1"/>
    <property type="molecule type" value="Genomic_DNA"/>
</dbReference>
<evidence type="ECO:0000256" key="2">
    <source>
        <dbReference type="ARBA" id="ARBA00022679"/>
    </source>
</evidence>
<name>A0ABT7QLL8_9GAMM</name>
<dbReference type="PROSITE" id="PS50970">
    <property type="entry name" value="HCY"/>
    <property type="match status" value="1"/>
</dbReference>
<dbReference type="Gene3D" id="3.20.20.330">
    <property type="entry name" value="Homocysteine-binding-like domain"/>
    <property type="match status" value="1"/>
</dbReference>
<evidence type="ECO:0000256" key="1">
    <source>
        <dbReference type="ARBA" id="ARBA00022603"/>
    </source>
</evidence>
<keyword evidence="2 3" id="KW-0808">Transferase</keyword>
<dbReference type="PIRSF" id="PIRSF037505">
    <property type="entry name" value="Betaine_HMT"/>
    <property type="match status" value="1"/>
</dbReference>
<dbReference type="PANTHER" id="PTHR11103:SF18">
    <property type="entry name" value="SLR1189 PROTEIN"/>
    <property type="match status" value="1"/>
</dbReference>
<keyword evidence="6" id="KW-1185">Reference proteome</keyword>
<reference evidence="5" key="2">
    <citation type="journal article" date="2023" name="Microbiome">
        <title>Synthase-selected sorting approach identifies a beta-lactone synthase in a nudibranch symbiotic bacterium.</title>
        <authorList>
            <person name="Dzunkova M."/>
            <person name="La Clair J.J."/>
            <person name="Tyml T."/>
            <person name="Doud D."/>
            <person name="Schulz F."/>
            <person name="Piquer-Esteban S."/>
            <person name="Porcel Sanchis D."/>
            <person name="Osborn A."/>
            <person name="Robinson D."/>
            <person name="Louie K.B."/>
            <person name="Bowen B.P."/>
            <person name="Bowers R.M."/>
            <person name="Lee J."/>
            <person name="Arnau V."/>
            <person name="Diaz-Villanueva W."/>
            <person name="Stepanauskas R."/>
            <person name="Gosliner T."/>
            <person name="Date S.V."/>
            <person name="Northen T.R."/>
            <person name="Cheng J.F."/>
            <person name="Burkart M.D."/>
            <person name="Woyke T."/>
        </authorList>
    </citation>
    <scope>NUCLEOTIDE SEQUENCE</scope>
    <source>
        <strain evidence="5">Df01</strain>
    </source>
</reference>
<gene>
    <name evidence="5" type="ORF">NQX30_04295</name>
</gene>
<feature type="binding site" evidence="3">
    <location>
        <position position="304"/>
    </location>
    <ligand>
        <name>Zn(2+)</name>
        <dbReference type="ChEBI" id="CHEBI:29105"/>
    </ligand>
</feature>
<organism evidence="5 6">
    <name type="scientific">Candidatus Doriopsillibacter californiensis</name>
    <dbReference type="NCBI Taxonomy" id="2970740"/>
    <lineage>
        <taxon>Bacteria</taxon>
        <taxon>Pseudomonadati</taxon>
        <taxon>Pseudomonadota</taxon>
        <taxon>Gammaproteobacteria</taxon>
        <taxon>Candidatus Tethybacterales</taxon>
        <taxon>Candidatus Persebacteraceae</taxon>
        <taxon>Candidatus Doriopsillibacter</taxon>
    </lineage>
</organism>
<dbReference type="InterPro" id="IPR003726">
    <property type="entry name" value="HCY_dom"/>
</dbReference>
<dbReference type="InterPro" id="IPR017226">
    <property type="entry name" value="BHMT-like"/>
</dbReference>
<protein>
    <submittedName>
        <fullName evidence="5">Homocysteine S-methyltransferase family protein</fullName>
    </submittedName>
</protein>
<proteinExistence type="predicted"/>
<evidence type="ECO:0000313" key="6">
    <source>
        <dbReference type="Proteomes" id="UP001168167"/>
    </source>
</evidence>
<comment type="cofactor">
    <cofactor evidence="3">
        <name>Zn(2+)</name>
        <dbReference type="ChEBI" id="CHEBI:29105"/>
    </cofactor>
</comment>
<dbReference type="Pfam" id="PF02574">
    <property type="entry name" value="S-methyl_trans"/>
    <property type="match status" value="1"/>
</dbReference>
<keyword evidence="3" id="KW-0862">Zinc</keyword>
<comment type="caution">
    <text evidence="5">The sequence shown here is derived from an EMBL/GenBank/DDBJ whole genome shotgun (WGS) entry which is preliminary data.</text>
</comment>
<accession>A0ABT7QLL8</accession>
<feature type="binding site" evidence="3">
    <location>
        <position position="303"/>
    </location>
    <ligand>
        <name>Zn(2+)</name>
        <dbReference type="ChEBI" id="CHEBI:29105"/>
    </ligand>
</feature>
<dbReference type="Proteomes" id="UP001168167">
    <property type="component" value="Unassembled WGS sequence"/>
</dbReference>
<keyword evidence="3" id="KW-0479">Metal-binding</keyword>
<dbReference type="SUPFAM" id="SSF82282">
    <property type="entry name" value="Homocysteine S-methyltransferase"/>
    <property type="match status" value="1"/>
</dbReference>
<evidence type="ECO:0000259" key="4">
    <source>
        <dbReference type="PROSITE" id="PS50970"/>
    </source>
</evidence>